<organism evidence="1 2">
    <name type="scientific">Kickxella alabastrina</name>
    <dbReference type="NCBI Taxonomy" id="61397"/>
    <lineage>
        <taxon>Eukaryota</taxon>
        <taxon>Fungi</taxon>
        <taxon>Fungi incertae sedis</taxon>
        <taxon>Zoopagomycota</taxon>
        <taxon>Kickxellomycotina</taxon>
        <taxon>Kickxellomycetes</taxon>
        <taxon>Kickxellales</taxon>
        <taxon>Kickxellaceae</taxon>
        <taxon>Kickxella</taxon>
    </lineage>
</organism>
<accession>A0ACC1I6B2</accession>
<dbReference type="EMBL" id="JANBPG010001699">
    <property type="protein sequence ID" value="KAJ1888686.1"/>
    <property type="molecule type" value="Genomic_DNA"/>
</dbReference>
<comment type="caution">
    <text evidence="1">The sequence shown here is derived from an EMBL/GenBank/DDBJ whole genome shotgun (WGS) entry which is preliminary data.</text>
</comment>
<proteinExistence type="predicted"/>
<keyword evidence="2" id="KW-1185">Reference proteome</keyword>
<name>A0ACC1I6B2_9FUNG</name>
<evidence type="ECO:0000313" key="2">
    <source>
        <dbReference type="Proteomes" id="UP001150581"/>
    </source>
</evidence>
<sequence>MEAVERLARIEALTEDILTDKQLLEEYDRKLQENSQALDKLAEAMKKVKPSSRMATTTVNMGDFFIQVPNTKAHTMVQGAHTELENAIGEVQQRLVKKVELLAQLKNMK</sequence>
<dbReference type="Proteomes" id="UP001150581">
    <property type="component" value="Unassembled WGS sequence"/>
</dbReference>
<evidence type="ECO:0000313" key="1">
    <source>
        <dbReference type="EMBL" id="KAJ1888686.1"/>
    </source>
</evidence>
<protein>
    <submittedName>
        <fullName evidence="1">Uncharacterized protein</fullName>
    </submittedName>
</protein>
<reference evidence="1" key="1">
    <citation type="submission" date="2022-07" db="EMBL/GenBank/DDBJ databases">
        <title>Phylogenomic reconstructions and comparative analyses of Kickxellomycotina fungi.</title>
        <authorList>
            <person name="Reynolds N.K."/>
            <person name="Stajich J.E."/>
            <person name="Barry K."/>
            <person name="Grigoriev I.V."/>
            <person name="Crous P."/>
            <person name="Smith M.E."/>
        </authorList>
    </citation>
    <scope>NUCLEOTIDE SEQUENCE</scope>
    <source>
        <strain evidence="1">Benny 63K</strain>
    </source>
</reference>
<gene>
    <name evidence="1" type="ORF">LPJ66_008441</name>
</gene>